<gene>
    <name evidence="1" type="ORF">F4Y60_02395</name>
</gene>
<protein>
    <recommendedName>
        <fullName evidence="2">DUF2384 domain-containing protein</fullName>
    </recommendedName>
</protein>
<sequence length="275" mass="31254">MTRDAPMFEVLRKGELRPLPASRMAARDEQELQRAWKIIAEHMHADEDVDATTEDRDAGTRLLIVPQREMEDHVLLIVDGRTWKVTSSCPYHAAVPMGRWFNQPSRLQSFLAKLSGHASELSEERIQSLLDFLIDADPFQPVEARIDARNAELRNEFLKDFPVLDSATVHRRAGLRGINTSQTVNAWRKRGRILGLPIQGKYGYPQFQFDADGQPLKLMKAILDALPTDFTPWQRAFWLVSPKEELDGNSPEKAMRDGNDRVIEVARSADQTLVG</sequence>
<proteinExistence type="predicted"/>
<name>A0A6B0XZ84_9RHOB</name>
<organism evidence="1">
    <name type="scientific">Boseongicola sp. SB0664_bin_43</name>
    <dbReference type="NCBI Taxonomy" id="2604844"/>
    <lineage>
        <taxon>Bacteria</taxon>
        <taxon>Pseudomonadati</taxon>
        <taxon>Pseudomonadota</taxon>
        <taxon>Alphaproteobacteria</taxon>
        <taxon>Rhodobacterales</taxon>
        <taxon>Paracoccaceae</taxon>
        <taxon>Boseongicola</taxon>
    </lineage>
</organism>
<comment type="caution">
    <text evidence="1">The sequence shown here is derived from an EMBL/GenBank/DDBJ whole genome shotgun (WGS) entry which is preliminary data.</text>
</comment>
<dbReference type="EMBL" id="VXRY01000093">
    <property type="protein sequence ID" value="MXY32942.1"/>
    <property type="molecule type" value="Genomic_DNA"/>
</dbReference>
<evidence type="ECO:0008006" key="2">
    <source>
        <dbReference type="Google" id="ProtNLM"/>
    </source>
</evidence>
<reference evidence="1" key="1">
    <citation type="submission" date="2019-09" db="EMBL/GenBank/DDBJ databases">
        <title>Characterisation of the sponge microbiome using genome-centric metagenomics.</title>
        <authorList>
            <person name="Engelberts J.P."/>
            <person name="Robbins S.J."/>
            <person name="De Goeij J.M."/>
            <person name="Aranda M."/>
            <person name="Bell S.C."/>
            <person name="Webster N.S."/>
        </authorList>
    </citation>
    <scope>NUCLEOTIDE SEQUENCE</scope>
    <source>
        <strain evidence="1">SB0664_bin_43</strain>
    </source>
</reference>
<dbReference type="AlphaFoldDB" id="A0A6B0XZ84"/>
<accession>A0A6B0XZ84</accession>
<evidence type="ECO:0000313" key="1">
    <source>
        <dbReference type="EMBL" id="MXY32942.1"/>
    </source>
</evidence>